<dbReference type="Proteomes" id="UP000199072">
    <property type="component" value="Unassembled WGS sequence"/>
</dbReference>
<dbReference type="RefSeq" id="WP_091148229.1">
    <property type="nucleotide sequence ID" value="NZ_FNAI01000003.1"/>
</dbReference>
<dbReference type="InterPro" id="IPR008136">
    <property type="entry name" value="CinA_C"/>
</dbReference>
<dbReference type="STRING" id="1391627.SAMN05216464_103300"/>
<dbReference type="AlphaFoldDB" id="A0A1G6ZEV5"/>
<proteinExistence type="predicted"/>
<name>A0A1G6ZEV5_9SPHI</name>
<organism evidence="2 3">
    <name type="scientific">Mucilaginibacter pineti</name>
    <dbReference type="NCBI Taxonomy" id="1391627"/>
    <lineage>
        <taxon>Bacteria</taxon>
        <taxon>Pseudomonadati</taxon>
        <taxon>Bacteroidota</taxon>
        <taxon>Sphingobacteriia</taxon>
        <taxon>Sphingobacteriales</taxon>
        <taxon>Sphingobacteriaceae</taxon>
        <taxon>Mucilaginibacter</taxon>
    </lineage>
</organism>
<keyword evidence="3" id="KW-1185">Reference proteome</keyword>
<accession>A0A1G6ZEV5</accession>
<evidence type="ECO:0000259" key="1">
    <source>
        <dbReference type="Pfam" id="PF02464"/>
    </source>
</evidence>
<feature type="domain" description="CinA C-terminal" evidence="1">
    <location>
        <begin position="7"/>
        <end position="152"/>
    </location>
</feature>
<sequence>MEAKIAACSHLMAEKGLTIAFAESATAGWLCSEFALTEESGQVLKGGLACYDADLKMSLLKVPRELIDEFTPESMEVTREMAYRLGQLIPADIYVTVTGLTTPGGSETPEKPVGTMFVFALIKGREASFRKVFAENCEEVIRQTIIGTAELLIAELKNNRDIAV</sequence>
<dbReference type="OrthoDB" id="6659578at2"/>
<dbReference type="Pfam" id="PF02464">
    <property type="entry name" value="CinA"/>
    <property type="match status" value="1"/>
</dbReference>
<dbReference type="Gene3D" id="3.90.950.20">
    <property type="entry name" value="CinA-like"/>
    <property type="match status" value="1"/>
</dbReference>
<evidence type="ECO:0000313" key="2">
    <source>
        <dbReference type="EMBL" id="SDE00316.1"/>
    </source>
</evidence>
<dbReference type="InterPro" id="IPR036653">
    <property type="entry name" value="CinA-like_C"/>
</dbReference>
<protein>
    <submittedName>
        <fullName evidence="2">Nicotinamide-nucleotide amidase</fullName>
    </submittedName>
</protein>
<evidence type="ECO:0000313" key="3">
    <source>
        <dbReference type="Proteomes" id="UP000199072"/>
    </source>
</evidence>
<reference evidence="2 3" key="1">
    <citation type="submission" date="2016-10" db="EMBL/GenBank/DDBJ databases">
        <authorList>
            <person name="de Groot N.N."/>
        </authorList>
    </citation>
    <scope>NUCLEOTIDE SEQUENCE [LARGE SCALE GENOMIC DNA]</scope>
    <source>
        <strain evidence="2 3">47C3B</strain>
    </source>
</reference>
<gene>
    <name evidence="2" type="ORF">SAMN05216464_103300</name>
</gene>
<dbReference type="NCBIfam" id="TIGR00199">
    <property type="entry name" value="PncC_domain"/>
    <property type="match status" value="1"/>
</dbReference>
<dbReference type="SUPFAM" id="SSF142433">
    <property type="entry name" value="CinA-like"/>
    <property type="match status" value="1"/>
</dbReference>
<dbReference type="EMBL" id="FNAI01000003">
    <property type="protein sequence ID" value="SDE00316.1"/>
    <property type="molecule type" value="Genomic_DNA"/>
</dbReference>